<proteinExistence type="predicted"/>
<dbReference type="Pfam" id="PF07137">
    <property type="entry name" value="VDE"/>
    <property type="match status" value="1"/>
</dbReference>
<dbReference type="InParanoid" id="A0A1Z5JQ61"/>
<reference evidence="2 3" key="1">
    <citation type="journal article" date="2015" name="Plant Cell">
        <title>Oil accumulation by the oleaginous diatom Fistulifera solaris as revealed by the genome and transcriptome.</title>
        <authorList>
            <person name="Tanaka T."/>
            <person name="Maeda Y."/>
            <person name="Veluchamy A."/>
            <person name="Tanaka M."/>
            <person name="Abida H."/>
            <person name="Marechal E."/>
            <person name="Bowler C."/>
            <person name="Muto M."/>
            <person name="Sunaga Y."/>
            <person name="Tanaka M."/>
            <person name="Yoshino T."/>
            <person name="Taniguchi T."/>
            <person name="Fukuda Y."/>
            <person name="Nemoto M."/>
            <person name="Matsumoto M."/>
            <person name="Wong P.S."/>
            <person name="Aburatani S."/>
            <person name="Fujibuchi W."/>
        </authorList>
    </citation>
    <scope>NUCLEOTIDE SEQUENCE [LARGE SCALE GENOMIC DNA]</scope>
    <source>
        <strain evidence="2 3">JPCC DA0580</strain>
    </source>
</reference>
<organism evidence="2 3">
    <name type="scientific">Fistulifera solaris</name>
    <name type="common">Oleaginous diatom</name>
    <dbReference type="NCBI Taxonomy" id="1519565"/>
    <lineage>
        <taxon>Eukaryota</taxon>
        <taxon>Sar</taxon>
        <taxon>Stramenopiles</taxon>
        <taxon>Ochrophyta</taxon>
        <taxon>Bacillariophyta</taxon>
        <taxon>Bacillariophyceae</taxon>
        <taxon>Bacillariophycidae</taxon>
        <taxon>Naviculales</taxon>
        <taxon>Naviculaceae</taxon>
        <taxon>Fistulifera</taxon>
    </lineage>
</organism>
<gene>
    <name evidence="2" type="ORF">FisN_22Hh163</name>
</gene>
<dbReference type="Gene3D" id="2.40.128.20">
    <property type="match status" value="1"/>
</dbReference>
<comment type="caution">
    <text evidence="2">The sequence shown here is derived from an EMBL/GenBank/DDBJ whole genome shotgun (WGS) entry which is preliminary data.</text>
</comment>
<dbReference type="EMBL" id="BDSP01000100">
    <property type="protein sequence ID" value="GAX15982.1"/>
    <property type="molecule type" value="Genomic_DNA"/>
</dbReference>
<dbReference type="InterPro" id="IPR012674">
    <property type="entry name" value="Calycin"/>
</dbReference>
<name>A0A1Z5JQ61_FISSO</name>
<dbReference type="InterPro" id="IPR044682">
    <property type="entry name" value="VDE"/>
</dbReference>
<dbReference type="PROSITE" id="PS51257">
    <property type="entry name" value="PROKAR_LIPOPROTEIN"/>
    <property type="match status" value="1"/>
</dbReference>
<dbReference type="Proteomes" id="UP000198406">
    <property type="component" value="Unassembled WGS sequence"/>
</dbReference>
<sequence length="510" mass="56603">MVAISKSSSLSPRTHNNASRKRRVSSILLLVACSCHAFTPSLPQQSLAFTQSSASALQLHRPQQQQQNEHPTHHWASLAAAGFLSLSLLLGSPQGSLAENELSAKYGSGLDTSLVDQTCLVNQCSAQTTACLVDDADCRKGLTCTAKCLGDNACITGCMARYGNQNLDNLLKCTIEDHECIKVAILPGGGDAYGNEPPAPAPTVLNFDPRTLEGSWYKVIGYNPNYDCYACQRNSFRRPSNDNDVWFQRPSSVVSQLHMDVEFSMPHLLPDGAPPPPTNTRESVVFKGVSTSQSIGLNAYNTHETMVFDVPSSAQRYVVNAGTDQEQSYARTAHSEGEMFGLKFWENWYVIGENELGQDEEFKFIYYNGKTRQNTYEGAFIYSRTPELSEESMKKVYEIAKNAGMNPDQFCRIQNRGCFAENESVQQPPANSFRGILASTKISQLLGVEPVAARDTVRPSDQTAKVLNPSKPKVDRPWWYEVGDYLENPHRHFAAMDELRQPMVWPDMTK</sequence>
<keyword evidence="3" id="KW-1185">Reference proteome</keyword>
<protein>
    <recommendedName>
        <fullName evidence="1">VDE lipocalin domain-containing protein</fullName>
    </recommendedName>
</protein>
<dbReference type="SUPFAM" id="SSF50814">
    <property type="entry name" value="Lipocalins"/>
    <property type="match status" value="1"/>
</dbReference>
<dbReference type="AlphaFoldDB" id="A0A1Z5JQ61"/>
<accession>A0A1Z5JQ61</accession>
<evidence type="ECO:0000313" key="2">
    <source>
        <dbReference type="EMBL" id="GAX15982.1"/>
    </source>
</evidence>
<dbReference type="PANTHER" id="PTHR33970:SF1">
    <property type="entry name" value="VIOLAXANTHIN DE-EPOXIDASE, CHLOROPLASTIC"/>
    <property type="match status" value="1"/>
</dbReference>
<evidence type="ECO:0000313" key="3">
    <source>
        <dbReference type="Proteomes" id="UP000198406"/>
    </source>
</evidence>
<dbReference type="GO" id="GO:0010028">
    <property type="term" value="P:xanthophyll cycle"/>
    <property type="evidence" value="ECO:0007669"/>
    <property type="project" value="InterPro"/>
</dbReference>
<dbReference type="OrthoDB" id="10258187at2759"/>
<feature type="domain" description="VDE lipocalin" evidence="1">
    <location>
        <begin position="117"/>
        <end position="415"/>
    </location>
</feature>
<evidence type="ECO:0000259" key="1">
    <source>
        <dbReference type="Pfam" id="PF07137"/>
    </source>
</evidence>
<dbReference type="GO" id="GO:0046422">
    <property type="term" value="F:violaxanthin de-epoxidase activity"/>
    <property type="evidence" value="ECO:0007669"/>
    <property type="project" value="InterPro"/>
</dbReference>
<dbReference type="InterPro" id="IPR010788">
    <property type="entry name" value="VDE_dom"/>
</dbReference>
<dbReference type="PANTHER" id="PTHR33970">
    <property type="entry name" value="VIOLAXANTHIN DE-EPOXIDASE, CHLOROPLASTIC-RELATED"/>
    <property type="match status" value="1"/>
</dbReference>